<dbReference type="InterPro" id="IPR035952">
    <property type="entry name" value="Rhomboid-like_sf"/>
</dbReference>
<protein>
    <recommendedName>
        <fullName evidence="7">Derlin</fullName>
    </recommendedName>
</protein>
<dbReference type="Pfam" id="PF04511">
    <property type="entry name" value="DER1"/>
    <property type="match status" value="1"/>
</dbReference>
<dbReference type="InterPro" id="IPR007599">
    <property type="entry name" value="DER1"/>
</dbReference>
<evidence type="ECO:0000313" key="9">
    <source>
        <dbReference type="EMBL" id="KAJ1924500.1"/>
    </source>
</evidence>
<gene>
    <name evidence="9" type="ORF">IWQ60_005172</name>
</gene>
<evidence type="ECO:0000256" key="5">
    <source>
        <dbReference type="ARBA" id="ARBA00022989"/>
    </source>
</evidence>
<organism evidence="9 10">
    <name type="scientific">Tieghemiomyces parasiticus</name>
    <dbReference type="NCBI Taxonomy" id="78921"/>
    <lineage>
        <taxon>Eukaryota</taxon>
        <taxon>Fungi</taxon>
        <taxon>Fungi incertae sedis</taxon>
        <taxon>Zoopagomycota</taxon>
        <taxon>Kickxellomycotina</taxon>
        <taxon>Dimargaritomycetes</taxon>
        <taxon>Dimargaritales</taxon>
        <taxon>Dimargaritaceae</taxon>
        <taxon>Tieghemiomyces</taxon>
    </lineage>
</organism>
<feature type="transmembrane region" description="Helical" evidence="7">
    <location>
        <begin position="98"/>
        <end position="131"/>
    </location>
</feature>
<evidence type="ECO:0000256" key="8">
    <source>
        <dbReference type="SAM" id="MobiDB-lite"/>
    </source>
</evidence>
<evidence type="ECO:0000256" key="7">
    <source>
        <dbReference type="RuleBase" id="RU363059"/>
    </source>
</evidence>
<dbReference type="OrthoDB" id="1716531at2759"/>
<comment type="function">
    <text evidence="7">May be involved in the degradation of misfolded endoplasmic reticulum (ER) luminal proteins.</text>
</comment>
<evidence type="ECO:0000256" key="2">
    <source>
        <dbReference type="ARBA" id="ARBA00008917"/>
    </source>
</evidence>
<feature type="transmembrane region" description="Helical" evidence="7">
    <location>
        <begin position="18"/>
        <end position="41"/>
    </location>
</feature>
<feature type="compositionally biased region" description="Basic and acidic residues" evidence="8">
    <location>
        <begin position="256"/>
        <end position="268"/>
    </location>
</feature>
<name>A0A9W8AA47_9FUNG</name>
<comment type="caution">
    <text evidence="9">The sequence shown here is derived from an EMBL/GenBank/DDBJ whole genome shotgun (WGS) entry which is preliminary data.</text>
</comment>
<sequence length="268" mass="30538">MPSPIEQWYRDVPPITRLYLTAAVAVTLAVHLDAVNMFQLYYDFEHTFQRGQLWRLFTTFFYFGPFSFNWALHIFFLVQYMRDLEEGSFGNQSADFMWFLGVACACLLTCSSVAAMPFLAPALSFTVIYVWSRRNPNVQLNLMGLFTFRAPYFPLVMLGLSYLLNNELPVQNVCGLVVGHLYYFLEDVWPLNPASHGQRWLQTPVLFSRLVSSFLRTTESPGQDELVVDEPDAPLPPLSVPTPSAAEPAPALTVRQRREVTADPTPHE</sequence>
<comment type="similarity">
    <text evidence="2 7">Belongs to the derlin family.</text>
</comment>
<feature type="region of interest" description="Disordered" evidence="8">
    <location>
        <begin position="221"/>
        <end position="268"/>
    </location>
</feature>
<feature type="transmembrane region" description="Helical" evidence="7">
    <location>
        <begin position="143"/>
        <end position="164"/>
    </location>
</feature>
<evidence type="ECO:0000313" key="10">
    <source>
        <dbReference type="Proteomes" id="UP001150569"/>
    </source>
</evidence>
<comment type="subcellular location">
    <subcellularLocation>
        <location evidence="1 7">Endoplasmic reticulum membrane</location>
        <topology evidence="1 7">Multi-pass membrane protein</topology>
    </subcellularLocation>
</comment>
<keyword evidence="6 7" id="KW-0472">Membrane</keyword>
<dbReference type="GO" id="GO:0006950">
    <property type="term" value="P:response to stress"/>
    <property type="evidence" value="ECO:0007669"/>
    <property type="project" value="UniProtKB-ARBA"/>
</dbReference>
<keyword evidence="4 7" id="KW-0256">Endoplasmic reticulum</keyword>
<evidence type="ECO:0000256" key="4">
    <source>
        <dbReference type="ARBA" id="ARBA00022824"/>
    </source>
</evidence>
<dbReference type="EMBL" id="JANBPT010000270">
    <property type="protein sequence ID" value="KAJ1924500.1"/>
    <property type="molecule type" value="Genomic_DNA"/>
</dbReference>
<keyword evidence="3 7" id="KW-0812">Transmembrane</keyword>
<dbReference type="Proteomes" id="UP001150569">
    <property type="component" value="Unassembled WGS sequence"/>
</dbReference>
<dbReference type="GO" id="GO:0005789">
    <property type="term" value="C:endoplasmic reticulum membrane"/>
    <property type="evidence" value="ECO:0007669"/>
    <property type="project" value="UniProtKB-SubCell"/>
</dbReference>
<dbReference type="SUPFAM" id="SSF144091">
    <property type="entry name" value="Rhomboid-like"/>
    <property type="match status" value="1"/>
</dbReference>
<feature type="transmembrane region" description="Helical" evidence="7">
    <location>
        <begin position="53"/>
        <end position="78"/>
    </location>
</feature>
<evidence type="ECO:0000256" key="3">
    <source>
        <dbReference type="ARBA" id="ARBA00022692"/>
    </source>
</evidence>
<keyword evidence="5 7" id="KW-1133">Transmembrane helix</keyword>
<evidence type="ECO:0000256" key="1">
    <source>
        <dbReference type="ARBA" id="ARBA00004477"/>
    </source>
</evidence>
<reference evidence="9" key="1">
    <citation type="submission" date="2022-07" db="EMBL/GenBank/DDBJ databases">
        <title>Phylogenomic reconstructions and comparative analyses of Kickxellomycotina fungi.</title>
        <authorList>
            <person name="Reynolds N.K."/>
            <person name="Stajich J.E."/>
            <person name="Barry K."/>
            <person name="Grigoriev I.V."/>
            <person name="Crous P."/>
            <person name="Smith M.E."/>
        </authorList>
    </citation>
    <scope>NUCLEOTIDE SEQUENCE</scope>
    <source>
        <strain evidence="9">RSA 861</strain>
    </source>
</reference>
<dbReference type="PANTHER" id="PTHR11009">
    <property type="entry name" value="DER1-LIKE PROTEIN, DERLIN"/>
    <property type="match status" value="1"/>
</dbReference>
<evidence type="ECO:0000256" key="6">
    <source>
        <dbReference type="ARBA" id="ARBA00023136"/>
    </source>
</evidence>
<keyword evidence="10" id="KW-1185">Reference proteome</keyword>
<dbReference type="AlphaFoldDB" id="A0A9W8AA47"/>
<accession>A0A9W8AA47</accession>
<proteinExistence type="inferred from homology"/>